<evidence type="ECO:0008006" key="2">
    <source>
        <dbReference type="Google" id="ProtNLM"/>
    </source>
</evidence>
<reference evidence="1" key="1">
    <citation type="submission" date="2015-11" db="EMBL/GenBank/DDBJ databases">
        <title>De novo transcriptome assembly of four potential Pierce s Disease insect vectors from Arizona vineyards.</title>
        <authorList>
            <person name="Tassone E.E."/>
        </authorList>
    </citation>
    <scope>NUCLEOTIDE SEQUENCE</scope>
</reference>
<gene>
    <name evidence="1" type="ORF">g.31543</name>
</gene>
<sequence>MMISQLTKVLTRSGLTVARFPRNTQCRSLLLIQMRCKQTTTEKRCDDKPKKGRKLVTAATIAVVGTTVAVVAAKHDEEFREWSREHLPALDSLVSIVYEEEETYWEFLTRAHGELTEWARKMLYDALKSMQGGGVKKGAALPEVCEESKKPYRPPESAFLVKK</sequence>
<accession>A0A1B6LKE5</accession>
<dbReference type="AlphaFoldDB" id="A0A1B6LKE5"/>
<protein>
    <recommendedName>
        <fullName evidence="2">MICOS complex subunit MIC60</fullName>
    </recommendedName>
</protein>
<feature type="non-terminal residue" evidence="1">
    <location>
        <position position="163"/>
    </location>
</feature>
<proteinExistence type="predicted"/>
<name>A0A1B6LKE5_9HEMI</name>
<organism evidence="1">
    <name type="scientific">Graphocephala atropunctata</name>
    <dbReference type="NCBI Taxonomy" id="36148"/>
    <lineage>
        <taxon>Eukaryota</taxon>
        <taxon>Metazoa</taxon>
        <taxon>Ecdysozoa</taxon>
        <taxon>Arthropoda</taxon>
        <taxon>Hexapoda</taxon>
        <taxon>Insecta</taxon>
        <taxon>Pterygota</taxon>
        <taxon>Neoptera</taxon>
        <taxon>Paraneoptera</taxon>
        <taxon>Hemiptera</taxon>
        <taxon>Auchenorrhyncha</taxon>
        <taxon>Membracoidea</taxon>
        <taxon>Cicadellidae</taxon>
        <taxon>Cicadellinae</taxon>
        <taxon>Cicadellini</taxon>
        <taxon>Graphocephala</taxon>
    </lineage>
</organism>
<dbReference type="EMBL" id="GEBQ01015860">
    <property type="protein sequence ID" value="JAT24117.1"/>
    <property type="molecule type" value="Transcribed_RNA"/>
</dbReference>
<evidence type="ECO:0000313" key="1">
    <source>
        <dbReference type="EMBL" id="JAT24117.1"/>
    </source>
</evidence>